<proteinExistence type="predicted"/>
<name>A0A5K3ENA0_MESCO</name>
<dbReference type="AlphaFoldDB" id="A0A5K3ENA0"/>
<reference evidence="1" key="1">
    <citation type="submission" date="2019-11" db="UniProtKB">
        <authorList>
            <consortium name="WormBaseParasite"/>
        </authorList>
    </citation>
    <scope>IDENTIFICATION</scope>
</reference>
<protein>
    <submittedName>
        <fullName evidence="1">Uncharacterized protein</fullName>
    </submittedName>
</protein>
<organism evidence="1">
    <name type="scientific">Mesocestoides corti</name>
    <name type="common">Flatworm</name>
    <dbReference type="NCBI Taxonomy" id="53468"/>
    <lineage>
        <taxon>Eukaryota</taxon>
        <taxon>Metazoa</taxon>
        <taxon>Spiralia</taxon>
        <taxon>Lophotrochozoa</taxon>
        <taxon>Platyhelminthes</taxon>
        <taxon>Cestoda</taxon>
        <taxon>Eucestoda</taxon>
        <taxon>Cyclophyllidea</taxon>
        <taxon>Mesocestoididae</taxon>
        <taxon>Mesocestoides</taxon>
    </lineage>
</organism>
<sequence>MKYNAPRSPHTLQAVRRHHQAFAAIFQLDLRHGPAAPPARLRAGRPSKHTYIQCLVISEFLVAPPATRTRQREPLGASVLYIHSATSAFNSPIV</sequence>
<evidence type="ECO:0000313" key="1">
    <source>
        <dbReference type="WBParaSite" id="MCU_001447-RA"/>
    </source>
</evidence>
<accession>A0A5K3ENA0</accession>
<dbReference type="WBParaSite" id="MCU_001447-RA">
    <property type="protein sequence ID" value="MCU_001447-RA"/>
    <property type="gene ID" value="MCU_001447"/>
</dbReference>